<sequence>PAEAMAFFKANRDRFTTTAAAPTGNYGVDEDIYAGYAQASYTFGDVTLLGGLRYEHTKVSSSAVRNTGGVLTPT</sequence>
<dbReference type="Proteomes" id="UP000008311">
    <property type="component" value="Unassembled WGS sequence"/>
</dbReference>
<organism evidence="5 6">
    <name type="scientific">Ricinus communis</name>
    <name type="common">Castor bean</name>
    <dbReference type="NCBI Taxonomy" id="3988"/>
    <lineage>
        <taxon>Eukaryota</taxon>
        <taxon>Viridiplantae</taxon>
        <taxon>Streptophyta</taxon>
        <taxon>Embryophyta</taxon>
        <taxon>Tracheophyta</taxon>
        <taxon>Spermatophyta</taxon>
        <taxon>Magnoliopsida</taxon>
        <taxon>eudicotyledons</taxon>
        <taxon>Gunneridae</taxon>
        <taxon>Pentapetalae</taxon>
        <taxon>rosids</taxon>
        <taxon>fabids</taxon>
        <taxon>Malpighiales</taxon>
        <taxon>Euphorbiaceae</taxon>
        <taxon>Acalyphoideae</taxon>
        <taxon>Acalypheae</taxon>
        <taxon>Ricinus</taxon>
    </lineage>
</organism>
<evidence type="ECO:0000256" key="2">
    <source>
        <dbReference type="ARBA" id="ARBA00023136"/>
    </source>
</evidence>
<accession>B9TJN3</accession>
<dbReference type="InterPro" id="IPR041700">
    <property type="entry name" value="OMP_b-brl_3"/>
</dbReference>
<keyword evidence="6" id="KW-1185">Reference proteome</keyword>
<dbReference type="Gene3D" id="2.40.170.20">
    <property type="entry name" value="TonB-dependent receptor, beta-barrel domain"/>
    <property type="match status" value="1"/>
</dbReference>
<dbReference type="InParanoid" id="B9TJN3"/>
<evidence type="ECO:0000256" key="3">
    <source>
        <dbReference type="ARBA" id="ARBA00023237"/>
    </source>
</evidence>
<comment type="subcellular location">
    <subcellularLocation>
        <location evidence="1">Cell outer membrane</location>
    </subcellularLocation>
</comment>
<evidence type="ECO:0000313" key="6">
    <source>
        <dbReference type="Proteomes" id="UP000008311"/>
    </source>
</evidence>
<reference evidence="6" key="1">
    <citation type="journal article" date="2010" name="Nat. Biotechnol.">
        <title>Draft genome sequence of the oilseed species Ricinus communis.</title>
        <authorList>
            <person name="Chan A.P."/>
            <person name="Crabtree J."/>
            <person name="Zhao Q."/>
            <person name="Lorenzi H."/>
            <person name="Orvis J."/>
            <person name="Puiu D."/>
            <person name="Melake-Berhan A."/>
            <person name="Jones K.M."/>
            <person name="Redman J."/>
            <person name="Chen G."/>
            <person name="Cahoon E.B."/>
            <person name="Gedil M."/>
            <person name="Stanke M."/>
            <person name="Haas B.J."/>
            <person name="Wortman J.R."/>
            <person name="Fraser-Liggett C.M."/>
            <person name="Ravel J."/>
            <person name="Rabinowicz P.D."/>
        </authorList>
    </citation>
    <scope>NUCLEOTIDE SEQUENCE [LARGE SCALE GENOMIC DNA]</scope>
    <source>
        <strain evidence="6">cv. Hale</strain>
    </source>
</reference>
<feature type="non-terminal residue" evidence="5">
    <location>
        <position position="74"/>
    </location>
</feature>
<proteinExistence type="predicted"/>
<gene>
    <name evidence="5" type="ORF">RCOM_1830590</name>
</gene>
<feature type="non-terminal residue" evidence="5">
    <location>
        <position position="1"/>
    </location>
</feature>
<dbReference type="Pfam" id="PF14905">
    <property type="entry name" value="OMP_b-brl_3"/>
    <property type="match status" value="1"/>
</dbReference>
<dbReference type="EMBL" id="EQ984164">
    <property type="protein sequence ID" value="EEF23931.1"/>
    <property type="molecule type" value="Genomic_DNA"/>
</dbReference>
<keyword evidence="3" id="KW-0998">Cell outer membrane</keyword>
<name>B9TJN3_RICCO</name>
<evidence type="ECO:0000313" key="5">
    <source>
        <dbReference type="EMBL" id="EEF23931.1"/>
    </source>
</evidence>
<dbReference type="AlphaFoldDB" id="B9TJN3"/>
<keyword evidence="2" id="KW-0472">Membrane</keyword>
<feature type="domain" description="Outer membrane protein beta-barrel" evidence="4">
    <location>
        <begin position="5"/>
        <end position="62"/>
    </location>
</feature>
<evidence type="ECO:0000259" key="4">
    <source>
        <dbReference type="Pfam" id="PF14905"/>
    </source>
</evidence>
<protein>
    <recommendedName>
        <fullName evidence="4">Outer membrane protein beta-barrel domain-containing protein</fullName>
    </recommendedName>
</protein>
<dbReference type="InterPro" id="IPR036942">
    <property type="entry name" value="Beta-barrel_TonB_sf"/>
</dbReference>
<dbReference type="SUPFAM" id="SSF56935">
    <property type="entry name" value="Porins"/>
    <property type="match status" value="1"/>
</dbReference>
<evidence type="ECO:0000256" key="1">
    <source>
        <dbReference type="ARBA" id="ARBA00004442"/>
    </source>
</evidence>